<dbReference type="Gene3D" id="1.10.287.130">
    <property type="match status" value="1"/>
</dbReference>
<evidence type="ECO:0000256" key="3">
    <source>
        <dbReference type="ARBA" id="ARBA00012438"/>
    </source>
</evidence>
<dbReference type="PROSITE" id="PS50109">
    <property type="entry name" value="HIS_KIN"/>
    <property type="match status" value="1"/>
</dbReference>
<evidence type="ECO:0000313" key="13">
    <source>
        <dbReference type="EMBL" id="MCQ4167465.1"/>
    </source>
</evidence>
<dbReference type="InterPro" id="IPR005467">
    <property type="entry name" value="His_kinase_dom"/>
</dbReference>
<evidence type="ECO:0000256" key="6">
    <source>
        <dbReference type="ARBA" id="ARBA00022679"/>
    </source>
</evidence>
<dbReference type="InterPro" id="IPR004358">
    <property type="entry name" value="Sig_transdc_His_kin-like_C"/>
</dbReference>
<evidence type="ECO:0000256" key="1">
    <source>
        <dbReference type="ARBA" id="ARBA00000085"/>
    </source>
</evidence>
<evidence type="ECO:0000256" key="4">
    <source>
        <dbReference type="ARBA" id="ARBA00022475"/>
    </source>
</evidence>
<proteinExistence type="predicted"/>
<gene>
    <name evidence="13" type="ORF">NM961_22340</name>
</gene>
<keyword evidence="7" id="KW-0547">Nucleotide-binding</keyword>
<feature type="transmembrane region" description="Helical" evidence="11">
    <location>
        <begin position="122"/>
        <end position="140"/>
    </location>
</feature>
<keyword evidence="5" id="KW-0597">Phosphoprotein</keyword>
<sequence length="448" mass="47654">MNVRRPEFGVPAVARTLAWLRFSAVIGQTATVLFVTRGLGIALDQRHLYTGIAALGVFALLVAWRLGRDWPVSAAELMLHVAIDTIVLGWLLYLTGGATNPFAALLLMPITLVATALSPRHVIAVALMSLGTYVVVLRWNQPLPPLGASLHVLGMAMSFLISAALLGWFISRLALVLRDNQALAQRIRERALRDEGILAIATQAAGAAHELNTPLSTMRTLITELRREHTEGVLAEDLALLDSQIERCRDSLRELVAVGKAQLAQASERRRLGDFVAECSHRYGLLRPEVSLAVELPETTAELALNLPPGLRHALLNLLNNAADASRANGADRIGLQVSQVGDSIEFRVRDQGAGFAAGMDAALGNPFHSSKSTGLGIGLALADATAERLGGTLYARETGGAGVETVLALPLRPLLADSTRDTVASPSPAAVDTAAHGQARTPAADRR</sequence>
<dbReference type="SMART" id="SM00388">
    <property type="entry name" value="HisKA"/>
    <property type="match status" value="1"/>
</dbReference>
<dbReference type="PANTHER" id="PTHR44936">
    <property type="entry name" value="SENSOR PROTEIN CREC"/>
    <property type="match status" value="1"/>
</dbReference>
<dbReference type="InterPro" id="IPR036890">
    <property type="entry name" value="HATPase_C_sf"/>
</dbReference>
<dbReference type="Proteomes" id="UP001165498">
    <property type="component" value="Unassembled WGS sequence"/>
</dbReference>
<dbReference type="SUPFAM" id="SSF47384">
    <property type="entry name" value="Homodimeric domain of signal transducing histidine kinase"/>
    <property type="match status" value="1"/>
</dbReference>
<evidence type="ECO:0000313" key="14">
    <source>
        <dbReference type="Proteomes" id="UP001165498"/>
    </source>
</evidence>
<evidence type="ECO:0000256" key="10">
    <source>
        <dbReference type="SAM" id="MobiDB-lite"/>
    </source>
</evidence>
<dbReference type="Pfam" id="PF00512">
    <property type="entry name" value="HisKA"/>
    <property type="match status" value="1"/>
</dbReference>
<evidence type="ECO:0000259" key="12">
    <source>
        <dbReference type="PROSITE" id="PS50109"/>
    </source>
</evidence>
<comment type="subcellular location">
    <subcellularLocation>
        <location evidence="2">Cell membrane</location>
        <topology evidence="2">Multi-pass membrane protein</topology>
    </subcellularLocation>
</comment>
<keyword evidence="9 13" id="KW-0067">ATP-binding</keyword>
<evidence type="ECO:0000256" key="11">
    <source>
        <dbReference type="SAM" id="Phobius"/>
    </source>
</evidence>
<dbReference type="GO" id="GO:0005524">
    <property type="term" value="F:ATP binding"/>
    <property type="evidence" value="ECO:0007669"/>
    <property type="project" value="UniProtKB-KW"/>
</dbReference>
<reference evidence="13" key="1">
    <citation type="submission" date="2022-07" db="EMBL/GenBank/DDBJ databases">
        <title>Tahibacter sp., a new gammaproteobacterium isolated from the silt sample collected at pig farm.</title>
        <authorList>
            <person name="Chen H."/>
        </authorList>
    </citation>
    <scope>NUCLEOTIDE SEQUENCE</scope>
    <source>
        <strain evidence="13">P2K</strain>
    </source>
</reference>
<evidence type="ECO:0000256" key="2">
    <source>
        <dbReference type="ARBA" id="ARBA00004651"/>
    </source>
</evidence>
<dbReference type="InterPro" id="IPR003661">
    <property type="entry name" value="HisK_dim/P_dom"/>
</dbReference>
<feature type="transmembrane region" description="Helical" evidence="11">
    <location>
        <begin position="12"/>
        <end position="36"/>
    </location>
</feature>
<feature type="transmembrane region" description="Helical" evidence="11">
    <location>
        <begin position="87"/>
        <end position="110"/>
    </location>
</feature>
<feature type="transmembrane region" description="Helical" evidence="11">
    <location>
        <begin position="152"/>
        <end position="177"/>
    </location>
</feature>
<keyword evidence="6" id="KW-0808">Transferase</keyword>
<keyword evidence="11" id="KW-0812">Transmembrane</keyword>
<dbReference type="Pfam" id="PF02518">
    <property type="entry name" value="HATPase_c"/>
    <property type="match status" value="1"/>
</dbReference>
<dbReference type="InterPro" id="IPR036097">
    <property type="entry name" value="HisK_dim/P_sf"/>
</dbReference>
<keyword evidence="4" id="KW-1003">Cell membrane</keyword>
<keyword evidence="11" id="KW-1133">Transmembrane helix</keyword>
<accession>A0ABT1QYY5</accession>
<feature type="transmembrane region" description="Helical" evidence="11">
    <location>
        <begin position="48"/>
        <end position="67"/>
    </location>
</feature>
<dbReference type="EMBL" id="JANFQO010000031">
    <property type="protein sequence ID" value="MCQ4167465.1"/>
    <property type="molecule type" value="Genomic_DNA"/>
</dbReference>
<organism evidence="13 14">
    <name type="scientific">Tahibacter harae</name>
    <dbReference type="NCBI Taxonomy" id="2963937"/>
    <lineage>
        <taxon>Bacteria</taxon>
        <taxon>Pseudomonadati</taxon>
        <taxon>Pseudomonadota</taxon>
        <taxon>Gammaproteobacteria</taxon>
        <taxon>Lysobacterales</taxon>
        <taxon>Rhodanobacteraceae</taxon>
        <taxon>Tahibacter</taxon>
    </lineage>
</organism>
<keyword evidence="8" id="KW-0418">Kinase</keyword>
<keyword evidence="11" id="KW-0472">Membrane</keyword>
<dbReference type="SMART" id="SM00387">
    <property type="entry name" value="HATPase_c"/>
    <property type="match status" value="1"/>
</dbReference>
<dbReference type="InterPro" id="IPR050980">
    <property type="entry name" value="2C_sensor_his_kinase"/>
</dbReference>
<feature type="region of interest" description="Disordered" evidence="10">
    <location>
        <begin position="420"/>
        <end position="448"/>
    </location>
</feature>
<dbReference type="InterPro" id="IPR003594">
    <property type="entry name" value="HATPase_dom"/>
</dbReference>
<dbReference type="RefSeq" id="WP_255916651.1">
    <property type="nucleotide sequence ID" value="NZ_JANFQO010000031.1"/>
</dbReference>
<dbReference type="PANTHER" id="PTHR44936:SF10">
    <property type="entry name" value="SENSOR PROTEIN RSTB"/>
    <property type="match status" value="1"/>
</dbReference>
<comment type="catalytic activity">
    <reaction evidence="1">
        <text>ATP + protein L-histidine = ADP + protein N-phospho-L-histidine.</text>
        <dbReference type="EC" id="2.7.13.3"/>
    </reaction>
</comment>
<evidence type="ECO:0000256" key="9">
    <source>
        <dbReference type="ARBA" id="ARBA00022840"/>
    </source>
</evidence>
<feature type="domain" description="Histidine kinase" evidence="12">
    <location>
        <begin position="206"/>
        <end position="414"/>
    </location>
</feature>
<evidence type="ECO:0000256" key="8">
    <source>
        <dbReference type="ARBA" id="ARBA00022777"/>
    </source>
</evidence>
<keyword evidence="14" id="KW-1185">Reference proteome</keyword>
<protein>
    <recommendedName>
        <fullName evidence="3">histidine kinase</fullName>
        <ecNumber evidence="3">2.7.13.3</ecNumber>
    </recommendedName>
</protein>
<dbReference type="PRINTS" id="PR00344">
    <property type="entry name" value="BCTRLSENSOR"/>
</dbReference>
<evidence type="ECO:0000256" key="5">
    <source>
        <dbReference type="ARBA" id="ARBA00022553"/>
    </source>
</evidence>
<dbReference type="EC" id="2.7.13.3" evidence="3"/>
<dbReference type="SUPFAM" id="SSF55874">
    <property type="entry name" value="ATPase domain of HSP90 chaperone/DNA topoisomerase II/histidine kinase"/>
    <property type="match status" value="1"/>
</dbReference>
<dbReference type="Gene3D" id="3.30.565.10">
    <property type="entry name" value="Histidine kinase-like ATPase, C-terminal domain"/>
    <property type="match status" value="1"/>
</dbReference>
<evidence type="ECO:0000256" key="7">
    <source>
        <dbReference type="ARBA" id="ARBA00022741"/>
    </source>
</evidence>
<comment type="caution">
    <text evidence="13">The sequence shown here is derived from an EMBL/GenBank/DDBJ whole genome shotgun (WGS) entry which is preliminary data.</text>
</comment>
<name>A0ABT1QYY5_9GAMM</name>